<evidence type="ECO:0000256" key="3">
    <source>
        <dbReference type="ARBA" id="ARBA00022475"/>
    </source>
</evidence>
<dbReference type="eggNOG" id="COG1301">
    <property type="taxonomic scope" value="Bacteria"/>
</dbReference>
<dbReference type="InterPro" id="IPR018107">
    <property type="entry name" value="Na-dicarboxylate_symporter_CS"/>
</dbReference>
<feature type="transmembrane region" description="Helical" evidence="8">
    <location>
        <begin position="47"/>
        <end position="69"/>
    </location>
</feature>
<keyword evidence="6 8" id="KW-1133">Transmembrane helix</keyword>
<evidence type="ECO:0000256" key="1">
    <source>
        <dbReference type="ARBA" id="ARBA00004651"/>
    </source>
</evidence>
<dbReference type="FunFam" id="1.10.3860.10:FF:000001">
    <property type="entry name" value="C4-dicarboxylate transport protein"/>
    <property type="match status" value="1"/>
</dbReference>
<feature type="transmembrane region" description="Helical" evidence="8">
    <location>
        <begin position="89"/>
        <end position="110"/>
    </location>
</feature>
<evidence type="ECO:0000313" key="10">
    <source>
        <dbReference type="Proteomes" id="UP000027665"/>
    </source>
</evidence>
<dbReference type="PROSITE" id="PS00714">
    <property type="entry name" value="NA_DICARBOXYL_SYMP_2"/>
    <property type="match status" value="1"/>
</dbReference>
<keyword evidence="10" id="KW-1185">Reference proteome</keyword>
<comment type="caution">
    <text evidence="9">The sequence shown here is derived from an EMBL/GenBank/DDBJ whole genome shotgun (WGS) entry which is preliminary data.</text>
</comment>
<feature type="transmembrane region" description="Helical" evidence="8">
    <location>
        <begin position="310"/>
        <end position="330"/>
    </location>
</feature>
<dbReference type="AlphaFoldDB" id="A0A073ITB1"/>
<gene>
    <name evidence="9" type="ORF">EH55_01140</name>
</gene>
<keyword evidence="7 8" id="KW-0472">Membrane</keyword>
<dbReference type="InterPro" id="IPR036458">
    <property type="entry name" value="Na:dicarbo_symporter_sf"/>
</dbReference>
<comment type="subcellular location">
    <subcellularLocation>
        <location evidence="1">Cell membrane</location>
        <topology evidence="1">Multi-pass membrane protein</topology>
    </subcellularLocation>
</comment>
<keyword evidence="5" id="KW-0769">Symport</keyword>
<evidence type="ECO:0000256" key="5">
    <source>
        <dbReference type="ARBA" id="ARBA00022847"/>
    </source>
</evidence>
<organism evidence="9 10">
    <name type="scientific">Synergistes jonesii</name>
    <dbReference type="NCBI Taxonomy" id="2754"/>
    <lineage>
        <taxon>Bacteria</taxon>
        <taxon>Thermotogati</taxon>
        <taxon>Synergistota</taxon>
        <taxon>Synergistia</taxon>
        <taxon>Synergistales</taxon>
        <taxon>Synergistaceae</taxon>
        <taxon>Synergistes</taxon>
    </lineage>
</organism>
<sequence length="409" mass="42434">MQEKKKLSLIAKIGIGFIIGLILGFVIGPLAPNSPFVAKVILPVLQLIGNIFLSLLKMLIVPLVFSSLVMGASSIGDPKVLGRIGVKTIAFYLGTTIVAIVIGLLLGNIIQPGVGMAIEGAKAVAKEPQTIFDVILNIFPANPLKALVEGIMLQVIVFALFLGVAATLIGERGKAFLEFNSSLAEVMFKITAIVMKTAPLGIFALIAVTAAKYGPAVLAPFAKVIFAIYLGCILQMLLVYSGLIAGIVHKSPMWFFSGVREAMLAAFVTRTSAGVLPISMDNVQNKLGVSENVSSFVLPLGATINMDGTAIYEGVCALFIAQAFGIDLSLGAQLGILMTATLASIGTAGVPGAGLIMLSMVLLSAGLPIEGMALVAGIDAVLDMARTCVNVTGDMCVSAVIAKTEGEKL</sequence>
<evidence type="ECO:0000256" key="7">
    <source>
        <dbReference type="ARBA" id="ARBA00023136"/>
    </source>
</evidence>
<evidence type="ECO:0000256" key="4">
    <source>
        <dbReference type="ARBA" id="ARBA00022692"/>
    </source>
</evidence>
<name>A0A073ITB1_9BACT</name>
<dbReference type="GeneID" id="90983147"/>
<dbReference type="Pfam" id="PF00375">
    <property type="entry name" value="SDF"/>
    <property type="match status" value="1"/>
</dbReference>
<feature type="transmembrane region" description="Helical" evidence="8">
    <location>
        <begin position="225"/>
        <end position="248"/>
    </location>
</feature>
<evidence type="ECO:0000313" key="9">
    <source>
        <dbReference type="EMBL" id="KEJ92815.1"/>
    </source>
</evidence>
<dbReference type="PRINTS" id="PR00173">
    <property type="entry name" value="EDTRNSPORT"/>
</dbReference>
<dbReference type="PANTHER" id="PTHR42865:SF7">
    <property type="entry name" value="PROTON_GLUTAMATE-ASPARTATE SYMPORTER"/>
    <property type="match status" value="1"/>
</dbReference>
<proteinExistence type="predicted"/>
<dbReference type="PATRIC" id="fig|2754.20.peg.1674"/>
<dbReference type="EMBL" id="JMKI01000016">
    <property type="protein sequence ID" value="KEJ92815.1"/>
    <property type="molecule type" value="Genomic_DNA"/>
</dbReference>
<dbReference type="SUPFAM" id="SSF118215">
    <property type="entry name" value="Proton glutamate symport protein"/>
    <property type="match status" value="1"/>
</dbReference>
<dbReference type="STRING" id="2754.EH55_01140"/>
<dbReference type="GO" id="GO:0005886">
    <property type="term" value="C:plasma membrane"/>
    <property type="evidence" value="ECO:0007669"/>
    <property type="project" value="UniProtKB-SubCell"/>
</dbReference>
<keyword evidence="2" id="KW-0813">Transport</keyword>
<evidence type="ECO:0000256" key="6">
    <source>
        <dbReference type="ARBA" id="ARBA00022989"/>
    </source>
</evidence>
<evidence type="ECO:0000256" key="8">
    <source>
        <dbReference type="SAM" id="Phobius"/>
    </source>
</evidence>
<dbReference type="Gene3D" id="1.10.3860.10">
    <property type="entry name" value="Sodium:dicarboxylate symporter"/>
    <property type="match status" value="1"/>
</dbReference>
<dbReference type="OrthoDB" id="9768885at2"/>
<reference evidence="9 10" key="1">
    <citation type="submission" date="2014-04" db="EMBL/GenBank/DDBJ databases">
        <title>Draft Genome Sequence of Synergistes jonesii.</title>
        <authorList>
            <person name="Coil D.A."/>
            <person name="Eisen J.A."/>
            <person name="Holland-Moritz H.E."/>
        </authorList>
    </citation>
    <scope>NUCLEOTIDE SEQUENCE [LARGE SCALE GENOMIC DNA]</scope>
    <source>
        <strain evidence="9 10">78-1</strain>
    </source>
</reference>
<accession>A0A073ITB1</accession>
<protein>
    <submittedName>
        <fullName evidence="9">Sodium:dicarboxylate symporter</fullName>
    </submittedName>
</protein>
<feature type="transmembrane region" description="Helical" evidence="8">
    <location>
        <begin position="7"/>
        <end position="27"/>
    </location>
</feature>
<keyword evidence="4 8" id="KW-0812">Transmembrane</keyword>
<dbReference type="GO" id="GO:0006835">
    <property type="term" value="P:dicarboxylic acid transport"/>
    <property type="evidence" value="ECO:0007669"/>
    <property type="project" value="UniProtKB-ARBA"/>
</dbReference>
<dbReference type="Proteomes" id="UP000027665">
    <property type="component" value="Unassembled WGS sequence"/>
</dbReference>
<dbReference type="RefSeq" id="WP_037975127.1">
    <property type="nucleotide sequence ID" value="NZ_CAMETI010000011.1"/>
</dbReference>
<dbReference type="PANTHER" id="PTHR42865">
    <property type="entry name" value="PROTON/GLUTAMATE-ASPARTATE SYMPORTER"/>
    <property type="match status" value="1"/>
</dbReference>
<feature type="transmembrane region" description="Helical" evidence="8">
    <location>
        <begin position="190"/>
        <end position="213"/>
    </location>
</feature>
<keyword evidence="3" id="KW-1003">Cell membrane</keyword>
<evidence type="ECO:0000256" key="2">
    <source>
        <dbReference type="ARBA" id="ARBA00022448"/>
    </source>
</evidence>
<feature type="transmembrane region" description="Helical" evidence="8">
    <location>
        <begin position="151"/>
        <end position="169"/>
    </location>
</feature>
<dbReference type="InterPro" id="IPR001991">
    <property type="entry name" value="Na-dicarboxylate_symporter"/>
</dbReference>
<dbReference type="GO" id="GO:0015293">
    <property type="term" value="F:symporter activity"/>
    <property type="evidence" value="ECO:0007669"/>
    <property type="project" value="UniProtKB-KW"/>
</dbReference>